<dbReference type="PRINTS" id="PR00838">
    <property type="entry name" value="V5ALLERGEN"/>
</dbReference>
<dbReference type="OrthoDB" id="337038at2759"/>
<protein>
    <recommendedName>
        <fullName evidence="1">SCP domain-containing protein</fullName>
    </recommendedName>
</protein>
<dbReference type="InterPro" id="IPR035940">
    <property type="entry name" value="CAP_sf"/>
</dbReference>
<reference evidence="2 3" key="1">
    <citation type="submission" date="2019-01" db="EMBL/GenBank/DDBJ databases">
        <title>A draft genome assembly of the solar-powered sea slug Elysia chlorotica.</title>
        <authorList>
            <person name="Cai H."/>
            <person name="Li Q."/>
            <person name="Fang X."/>
            <person name="Li J."/>
            <person name="Curtis N.E."/>
            <person name="Altenburger A."/>
            <person name="Shibata T."/>
            <person name="Feng M."/>
            <person name="Maeda T."/>
            <person name="Schwartz J.A."/>
            <person name="Shigenobu S."/>
            <person name="Lundholm N."/>
            <person name="Nishiyama T."/>
            <person name="Yang H."/>
            <person name="Hasebe M."/>
            <person name="Li S."/>
            <person name="Pierce S.K."/>
            <person name="Wang J."/>
        </authorList>
    </citation>
    <scope>NUCLEOTIDE SEQUENCE [LARGE SCALE GENOMIC DNA]</scope>
    <source>
        <strain evidence="2">EC2010</strain>
        <tissue evidence="2">Whole organism of an adult</tissue>
    </source>
</reference>
<dbReference type="EMBL" id="RQTK01000259">
    <property type="protein sequence ID" value="RUS83069.1"/>
    <property type="molecule type" value="Genomic_DNA"/>
</dbReference>
<name>A0A433TNA5_ELYCH</name>
<feature type="domain" description="SCP" evidence="1">
    <location>
        <begin position="3"/>
        <end position="59"/>
    </location>
</feature>
<dbReference type="Proteomes" id="UP000271974">
    <property type="component" value="Unassembled WGS sequence"/>
</dbReference>
<accession>A0A433TNA5</accession>
<evidence type="ECO:0000259" key="1">
    <source>
        <dbReference type="Pfam" id="PF00188"/>
    </source>
</evidence>
<dbReference type="PRINTS" id="PR00837">
    <property type="entry name" value="V5TPXLIKE"/>
</dbReference>
<keyword evidence="3" id="KW-1185">Reference proteome</keyword>
<dbReference type="Pfam" id="PF00188">
    <property type="entry name" value="CAP"/>
    <property type="match status" value="1"/>
</dbReference>
<gene>
    <name evidence="2" type="ORF">EGW08_009155</name>
</gene>
<evidence type="ECO:0000313" key="2">
    <source>
        <dbReference type="EMBL" id="RUS83069.1"/>
    </source>
</evidence>
<dbReference type="InterPro" id="IPR002413">
    <property type="entry name" value="V5_allergen-like"/>
</dbReference>
<dbReference type="AlphaFoldDB" id="A0A433TNA5"/>
<feature type="non-terminal residue" evidence="2">
    <location>
        <position position="1"/>
    </location>
</feature>
<dbReference type="InterPro" id="IPR014044">
    <property type="entry name" value="CAP_dom"/>
</dbReference>
<proteinExistence type="predicted"/>
<dbReference type="Gene3D" id="3.40.33.10">
    <property type="entry name" value="CAP"/>
    <property type="match status" value="1"/>
</dbReference>
<comment type="caution">
    <text evidence="2">The sequence shown here is derived from an EMBL/GenBank/DDBJ whole genome shotgun (WGS) entry which is preliminary data.</text>
</comment>
<dbReference type="PANTHER" id="PTHR10334">
    <property type="entry name" value="CYSTEINE-RICH SECRETORY PROTEIN-RELATED"/>
    <property type="match status" value="1"/>
</dbReference>
<sequence>GAEVTELWYDEIKDYNWDDPGFSMNTGHFTQLVWKACTHLGIGRSQSTSSGLFVYVANYSPAGNMLGAFQENVLPLQA</sequence>
<evidence type="ECO:0000313" key="3">
    <source>
        <dbReference type="Proteomes" id="UP000271974"/>
    </source>
</evidence>
<organism evidence="2 3">
    <name type="scientific">Elysia chlorotica</name>
    <name type="common">Eastern emerald elysia</name>
    <name type="synonym">Sea slug</name>
    <dbReference type="NCBI Taxonomy" id="188477"/>
    <lineage>
        <taxon>Eukaryota</taxon>
        <taxon>Metazoa</taxon>
        <taxon>Spiralia</taxon>
        <taxon>Lophotrochozoa</taxon>
        <taxon>Mollusca</taxon>
        <taxon>Gastropoda</taxon>
        <taxon>Heterobranchia</taxon>
        <taxon>Euthyneura</taxon>
        <taxon>Panpulmonata</taxon>
        <taxon>Sacoglossa</taxon>
        <taxon>Placobranchoidea</taxon>
        <taxon>Plakobranchidae</taxon>
        <taxon>Elysia</taxon>
    </lineage>
</organism>
<dbReference type="InterPro" id="IPR001283">
    <property type="entry name" value="CRISP-related"/>
</dbReference>
<dbReference type="SUPFAM" id="SSF55797">
    <property type="entry name" value="PR-1-like"/>
    <property type="match status" value="1"/>
</dbReference>